<evidence type="ECO:0000259" key="4">
    <source>
        <dbReference type="PROSITE" id="PS51037"/>
    </source>
</evidence>
<feature type="domain" description="YEATS" evidence="4">
    <location>
        <begin position="62"/>
        <end position="194"/>
    </location>
</feature>
<dbReference type="CDD" id="cd16905">
    <property type="entry name" value="YEATS_Taf14_like"/>
    <property type="match status" value="1"/>
</dbReference>
<dbReference type="GO" id="GO:0000785">
    <property type="term" value="C:chromatin"/>
    <property type="evidence" value="ECO:0007669"/>
    <property type="project" value="UniProtKB-ARBA"/>
</dbReference>
<keyword evidence="6" id="KW-1185">Reference proteome</keyword>
<dbReference type="Proteomes" id="UP000256328">
    <property type="component" value="Unassembled WGS sequence"/>
</dbReference>
<feature type="region of interest" description="Disordered" evidence="3">
    <location>
        <begin position="198"/>
        <end position="217"/>
    </location>
</feature>
<dbReference type="GO" id="GO:0005634">
    <property type="term" value="C:nucleus"/>
    <property type="evidence" value="ECO:0007669"/>
    <property type="project" value="UniProtKB-SubCell"/>
</dbReference>
<sequence length="291" mass="33200">MNRSQSCDGYITPGSEDLPTFTSVTPHPRSSRCRKIVHVSTASPRFYYSPTFNYAQERAFKMVADIKRTVLLVTEQRNIDKPPEMTGYPMKSWNIEVFLLDDAGNEQPASCFVKVVYNLHPSFKNPIQTFAKPPFRCENEGWGEFDMTIDLYTTEKAKHTIHHDLNFAKTKYEAKHLITFKNPSAALVELLRDTGSIPGEGVENGQRKKDVEKKRKRTAGTVDMEKLADGLVKLAEDDLLQVVQMIHDNKSDETYTKNDVDQGEFHVDLYTLPDTLVKMLWDFVVKQQTGA</sequence>
<accession>A0A3D8T7Z4</accession>
<reference evidence="5 6" key="1">
    <citation type="journal article" date="2018" name="IMA Fungus">
        <title>IMA Genome-F 9: Draft genome sequence of Annulohypoxylon stygium, Aspergillus mulundensis, Berkeleyomyces basicola (syn. Thielaviopsis basicola), Ceratocystis smalleyi, two Cercospora beticola strains, Coleophoma cylindrospora, Fusarium fracticaudum, Phialophora cf. hyalina, and Morchella septimelata.</title>
        <authorList>
            <person name="Wingfield B.D."/>
            <person name="Bills G.F."/>
            <person name="Dong Y."/>
            <person name="Huang W."/>
            <person name="Nel W.J."/>
            <person name="Swalarsk-Parry B.S."/>
            <person name="Vaghefi N."/>
            <person name="Wilken P.M."/>
            <person name="An Z."/>
            <person name="de Beer Z.W."/>
            <person name="De Vos L."/>
            <person name="Chen L."/>
            <person name="Duong T.A."/>
            <person name="Gao Y."/>
            <person name="Hammerbacher A."/>
            <person name="Kikkert J.R."/>
            <person name="Li Y."/>
            <person name="Li H."/>
            <person name="Li K."/>
            <person name="Li Q."/>
            <person name="Liu X."/>
            <person name="Ma X."/>
            <person name="Naidoo K."/>
            <person name="Pethybridge S.J."/>
            <person name="Sun J."/>
            <person name="Steenkamp E.T."/>
            <person name="van der Nest M.A."/>
            <person name="van Wyk S."/>
            <person name="Wingfield M.J."/>
            <person name="Xiong C."/>
            <person name="Yue Q."/>
            <person name="Zhang X."/>
        </authorList>
    </citation>
    <scope>NUCLEOTIDE SEQUENCE [LARGE SCALE GENOMIC DNA]</scope>
    <source>
        <strain evidence="5 6">BP5796</strain>
    </source>
</reference>
<dbReference type="InterPro" id="IPR055129">
    <property type="entry name" value="YEATS_dom"/>
</dbReference>
<feature type="region of interest" description="Disordered" evidence="3">
    <location>
        <begin position="1"/>
        <end position="26"/>
    </location>
</feature>
<dbReference type="Pfam" id="PF17035">
    <property type="entry name" value="BET"/>
    <property type="match status" value="1"/>
</dbReference>
<evidence type="ECO:0000313" key="5">
    <source>
        <dbReference type="EMBL" id="RDW94645.1"/>
    </source>
</evidence>
<dbReference type="GO" id="GO:0006355">
    <property type="term" value="P:regulation of DNA-templated transcription"/>
    <property type="evidence" value="ECO:0007669"/>
    <property type="project" value="InterPro"/>
</dbReference>
<evidence type="ECO:0000313" key="6">
    <source>
        <dbReference type="Proteomes" id="UP000256328"/>
    </source>
</evidence>
<dbReference type="Gene3D" id="1.20.1270.220">
    <property type="match status" value="1"/>
</dbReference>
<dbReference type="InterPro" id="IPR005033">
    <property type="entry name" value="YEATS"/>
</dbReference>
<name>A0A3D8T7Z4_9HELO</name>
<organism evidence="5 6">
    <name type="scientific">Coleophoma crateriformis</name>
    <dbReference type="NCBI Taxonomy" id="565419"/>
    <lineage>
        <taxon>Eukaryota</taxon>
        <taxon>Fungi</taxon>
        <taxon>Dikarya</taxon>
        <taxon>Ascomycota</taxon>
        <taxon>Pezizomycotina</taxon>
        <taxon>Leotiomycetes</taxon>
        <taxon>Helotiales</taxon>
        <taxon>Dermateaceae</taxon>
        <taxon>Coleophoma</taxon>
    </lineage>
</organism>
<dbReference type="InterPro" id="IPR038704">
    <property type="entry name" value="YEAST_sf"/>
</dbReference>
<dbReference type="EMBL" id="PDLN01000001">
    <property type="protein sequence ID" value="RDW94645.1"/>
    <property type="molecule type" value="Genomic_DNA"/>
</dbReference>
<comment type="subcellular location">
    <subcellularLocation>
        <location evidence="2">Nucleus</location>
    </subcellularLocation>
</comment>
<comment type="caution">
    <text evidence="5">The sequence shown here is derived from an EMBL/GenBank/DDBJ whole genome shotgun (WGS) entry which is preliminary data.</text>
</comment>
<evidence type="ECO:0000256" key="1">
    <source>
        <dbReference type="ARBA" id="ARBA00023242"/>
    </source>
</evidence>
<evidence type="ECO:0000256" key="2">
    <source>
        <dbReference type="PROSITE-ProRule" id="PRU00376"/>
    </source>
</evidence>
<dbReference type="AlphaFoldDB" id="A0A3D8T7Z4"/>
<proteinExistence type="predicted"/>
<dbReference type="InterPro" id="IPR038336">
    <property type="entry name" value="NET_sf"/>
</dbReference>
<gene>
    <name evidence="5" type="ORF">BP5796_00408</name>
</gene>
<dbReference type="Gene3D" id="2.60.40.1970">
    <property type="entry name" value="YEATS domain"/>
    <property type="match status" value="1"/>
</dbReference>
<dbReference type="PROSITE" id="PS51037">
    <property type="entry name" value="YEATS"/>
    <property type="match status" value="1"/>
</dbReference>
<protein>
    <recommendedName>
        <fullName evidence="4">YEATS domain-containing protein</fullName>
    </recommendedName>
</protein>
<dbReference type="PANTHER" id="PTHR23195">
    <property type="entry name" value="YEATS DOMAIN"/>
    <property type="match status" value="1"/>
</dbReference>
<keyword evidence="1 2" id="KW-0539">Nucleus</keyword>
<dbReference type="InterPro" id="IPR027353">
    <property type="entry name" value="NET_dom"/>
</dbReference>
<dbReference type="Pfam" id="PF03366">
    <property type="entry name" value="YEATS"/>
    <property type="match status" value="1"/>
</dbReference>
<evidence type="ECO:0000256" key="3">
    <source>
        <dbReference type="SAM" id="MobiDB-lite"/>
    </source>
</evidence>
<dbReference type="OrthoDB" id="1741717at2759"/>